<sequence>MASSTADTFVHNSMALCIRCWSTEPKRDFGFMRVSHNSKGTYNISHDVKDLLNKGETPEGGQARGEVKGQSWWLSRRRRRSASGSRGVKGLDRERGEGPEVSVVADVIVAVALEVPVAVDLRWRSRGDRGNIVIHSEETNEGPISTPDWLLTVSKSVAIGRQPLSLNSSRIKRMQMRKHPIEWLYILTELASSGRQPKEVLIETIDPKSISGDRTILKTLVPKMVDQEVVFMEKMFYDKSFYDYDFTKRPHISIFTLVETDNIGQQLADS</sequence>
<dbReference type="EMBL" id="JBGMDY010000004">
    <property type="protein sequence ID" value="KAL2337349.1"/>
    <property type="molecule type" value="Genomic_DNA"/>
</dbReference>
<protein>
    <submittedName>
        <fullName evidence="1">Uncharacterized protein</fullName>
    </submittedName>
</protein>
<organism evidence="1 2">
    <name type="scientific">Flemingia macrophylla</name>
    <dbReference type="NCBI Taxonomy" id="520843"/>
    <lineage>
        <taxon>Eukaryota</taxon>
        <taxon>Viridiplantae</taxon>
        <taxon>Streptophyta</taxon>
        <taxon>Embryophyta</taxon>
        <taxon>Tracheophyta</taxon>
        <taxon>Spermatophyta</taxon>
        <taxon>Magnoliopsida</taxon>
        <taxon>eudicotyledons</taxon>
        <taxon>Gunneridae</taxon>
        <taxon>Pentapetalae</taxon>
        <taxon>rosids</taxon>
        <taxon>fabids</taxon>
        <taxon>Fabales</taxon>
        <taxon>Fabaceae</taxon>
        <taxon>Papilionoideae</taxon>
        <taxon>50 kb inversion clade</taxon>
        <taxon>NPAAA clade</taxon>
        <taxon>indigoferoid/millettioid clade</taxon>
        <taxon>Phaseoleae</taxon>
        <taxon>Flemingia</taxon>
    </lineage>
</organism>
<dbReference type="Proteomes" id="UP001603857">
    <property type="component" value="Unassembled WGS sequence"/>
</dbReference>
<proteinExistence type="predicted"/>
<comment type="caution">
    <text evidence="1">The sequence shown here is derived from an EMBL/GenBank/DDBJ whole genome shotgun (WGS) entry which is preliminary data.</text>
</comment>
<dbReference type="AlphaFoldDB" id="A0ABD1MNF6"/>
<evidence type="ECO:0000313" key="1">
    <source>
        <dbReference type="EMBL" id="KAL2337349.1"/>
    </source>
</evidence>
<reference evidence="1 2" key="1">
    <citation type="submission" date="2024-08" db="EMBL/GenBank/DDBJ databases">
        <title>Insights into the chromosomal genome structure of Flemingia macrophylla.</title>
        <authorList>
            <person name="Ding Y."/>
            <person name="Zhao Y."/>
            <person name="Bi W."/>
            <person name="Wu M."/>
            <person name="Zhao G."/>
            <person name="Gong Y."/>
            <person name="Li W."/>
            <person name="Zhang P."/>
        </authorList>
    </citation>
    <scope>NUCLEOTIDE SEQUENCE [LARGE SCALE GENOMIC DNA]</scope>
    <source>
        <strain evidence="1">DYQJB</strain>
        <tissue evidence="1">Leaf</tissue>
    </source>
</reference>
<accession>A0ABD1MNF6</accession>
<gene>
    <name evidence="1" type="ORF">Fmac_011795</name>
</gene>
<keyword evidence="2" id="KW-1185">Reference proteome</keyword>
<name>A0ABD1MNF6_9FABA</name>
<evidence type="ECO:0000313" key="2">
    <source>
        <dbReference type="Proteomes" id="UP001603857"/>
    </source>
</evidence>